<evidence type="ECO:0000256" key="1">
    <source>
        <dbReference type="ARBA" id="ARBA00004141"/>
    </source>
</evidence>
<sequence length="155" mass="17319">MPTTLEVKHEYLQGWPGRVKLGELIVGILALACCAPGFHSTQHWFLLVASIAFLGTLFFTAFYLFLDVNLRNYNVNWLQVEFWFTTAITFFYFTAFVAQLAEFAGLGSSTWVDLQVAAGVFGLFNDILYGIGAYFVYLEWKANPLGPGEALPPSV</sequence>
<dbReference type="InterPro" id="IPR008253">
    <property type="entry name" value="Marvel"/>
</dbReference>
<dbReference type="OMA" id="FLYVEHK"/>
<dbReference type="PANTHER" id="PTHR22776">
    <property type="entry name" value="MARVEL-CONTAINING POTENTIAL LIPID RAFT-ASSOCIATED PROTEIN"/>
    <property type="match status" value="1"/>
</dbReference>
<accession>A0A0K2UQH8</accession>
<dbReference type="InterPro" id="IPR050578">
    <property type="entry name" value="MARVEL-CKLF_proteins"/>
</dbReference>
<reference evidence="8" key="1">
    <citation type="submission" date="2014-05" db="EMBL/GenBank/DDBJ databases">
        <authorList>
            <person name="Chronopoulou M."/>
        </authorList>
    </citation>
    <scope>NUCLEOTIDE SEQUENCE</scope>
    <source>
        <tissue evidence="8">Whole organism</tissue>
    </source>
</reference>
<dbReference type="EMBL" id="HACA01022969">
    <property type="protein sequence ID" value="CDW40330.1"/>
    <property type="molecule type" value="Transcribed_RNA"/>
</dbReference>
<feature type="transmembrane region" description="Helical" evidence="6">
    <location>
        <begin position="44"/>
        <end position="66"/>
    </location>
</feature>
<dbReference type="Pfam" id="PF01284">
    <property type="entry name" value="MARVEL"/>
    <property type="match status" value="1"/>
</dbReference>
<keyword evidence="2 5" id="KW-0812">Transmembrane</keyword>
<keyword evidence="3 6" id="KW-1133">Transmembrane helix</keyword>
<dbReference type="PROSITE" id="PS51225">
    <property type="entry name" value="MARVEL"/>
    <property type="match status" value="1"/>
</dbReference>
<feature type="transmembrane region" description="Helical" evidence="6">
    <location>
        <begin position="116"/>
        <end position="137"/>
    </location>
</feature>
<comment type="subcellular location">
    <subcellularLocation>
        <location evidence="1">Membrane</location>
        <topology evidence="1">Multi-pass membrane protein</topology>
    </subcellularLocation>
</comment>
<dbReference type="GO" id="GO:0016020">
    <property type="term" value="C:membrane"/>
    <property type="evidence" value="ECO:0007669"/>
    <property type="project" value="UniProtKB-SubCell"/>
</dbReference>
<keyword evidence="4 5" id="KW-0472">Membrane</keyword>
<evidence type="ECO:0000256" key="5">
    <source>
        <dbReference type="PROSITE-ProRule" id="PRU00581"/>
    </source>
</evidence>
<dbReference type="OrthoDB" id="6258237at2759"/>
<dbReference type="PANTHER" id="PTHR22776:SF97">
    <property type="entry name" value="RE01453P"/>
    <property type="match status" value="1"/>
</dbReference>
<evidence type="ECO:0000256" key="2">
    <source>
        <dbReference type="ARBA" id="ARBA00022692"/>
    </source>
</evidence>
<feature type="transmembrane region" description="Helical" evidence="6">
    <location>
        <begin position="21"/>
        <end position="38"/>
    </location>
</feature>
<dbReference type="AlphaFoldDB" id="A0A0K2UQH8"/>
<feature type="transmembrane region" description="Helical" evidence="6">
    <location>
        <begin position="78"/>
        <end position="101"/>
    </location>
</feature>
<evidence type="ECO:0000313" key="8">
    <source>
        <dbReference type="EMBL" id="CDW40330.1"/>
    </source>
</evidence>
<evidence type="ECO:0000256" key="6">
    <source>
        <dbReference type="SAM" id="Phobius"/>
    </source>
</evidence>
<evidence type="ECO:0000256" key="3">
    <source>
        <dbReference type="ARBA" id="ARBA00022989"/>
    </source>
</evidence>
<protein>
    <submittedName>
        <fullName evidence="8">CKLFlike MARVEL transmembrane domaincontaining protein 4like [Megachile rotundata]</fullName>
    </submittedName>
</protein>
<feature type="domain" description="MARVEL" evidence="7">
    <location>
        <begin position="11"/>
        <end position="141"/>
    </location>
</feature>
<evidence type="ECO:0000259" key="7">
    <source>
        <dbReference type="PROSITE" id="PS51225"/>
    </source>
</evidence>
<name>A0A0K2UQH8_LEPSM</name>
<proteinExistence type="predicted"/>
<evidence type="ECO:0000256" key="4">
    <source>
        <dbReference type="ARBA" id="ARBA00023136"/>
    </source>
</evidence>
<organism evidence="8">
    <name type="scientific">Lepeophtheirus salmonis</name>
    <name type="common">Salmon louse</name>
    <name type="synonym">Caligus salmonis</name>
    <dbReference type="NCBI Taxonomy" id="72036"/>
    <lineage>
        <taxon>Eukaryota</taxon>
        <taxon>Metazoa</taxon>
        <taxon>Ecdysozoa</taxon>
        <taxon>Arthropoda</taxon>
        <taxon>Crustacea</taxon>
        <taxon>Multicrustacea</taxon>
        <taxon>Hexanauplia</taxon>
        <taxon>Copepoda</taxon>
        <taxon>Siphonostomatoida</taxon>
        <taxon>Caligidae</taxon>
        <taxon>Lepeophtheirus</taxon>
    </lineage>
</organism>